<comment type="caution">
    <text evidence="1">The sequence shown here is derived from an EMBL/GenBank/DDBJ whole genome shotgun (WGS) entry which is preliminary data.</text>
</comment>
<dbReference type="EMBL" id="MU003493">
    <property type="protein sequence ID" value="KAF2477113.1"/>
    <property type="molecule type" value="Genomic_DNA"/>
</dbReference>
<name>A0ACB6RED3_9PLEO</name>
<accession>A0ACB6RED3</accession>
<gene>
    <name evidence="1" type="ORF">BDR25DRAFT_251689</name>
</gene>
<protein>
    <submittedName>
        <fullName evidence="1">Uncharacterized protein</fullName>
    </submittedName>
</protein>
<reference evidence="1" key="1">
    <citation type="journal article" date="2020" name="Stud. Mycol.">
        <title>101 Dothideomycetes genomes: a test case for predicting lifestyles and emergence of pathogens.</title>
        <authorList>
            <person name="Haridas S."/>
            <person name="Albert R."/>
            <person name="Binder M."/>
            <person name="Bloem J."/>
            <person name="Labutti K."/>
            <person name="Salamov A."/>
            <person name="Andreopoulos B."/>
            <person name="Baker S."/>
            <person name="Barry K."/>
            <person name="Bills G."/>
            <person name="Bluhm B."/>
            <person name="Cannon C."/>
            <person name="Castanera R."/>
            <person name="Culley D."/>
            <person name="Daum C."/>
            <person name="Ezra D."/>
            <person name="Gonzalez J."/>
            <person name="Henrissat B."/>
            <person name="Kuo A."/>
            <person name="Liang C."/>
            <person name="Lipzen A."/>
            <person name="Lutzoni F."/>
            <person name="Magnuson J."/>
            <person name="Mondo S."/>
            <person name="Nolan M."/>
            <person name="Ohm R."/>
            <person name="Pangilinan J."/>
            <person name="Park H.-J."/>
            <person name="Ramirez L."/>
            <person name="Alfaro M."/>
            <person name="Sun H."/>
            <person name="Tritt A."/>
            <person name="Yoshinaga Y."/>
            <person name="Zwiers L.-H."/>
            <person name="Turgeon B."/>
            <person name="Goodwin S."/>
            <person name="Spatafora J."/>
            <person name="Crous P."/>
            <person name="Grigoriev I."/>
        </authorList>
    </citation>
    <scope>NUCLEOTIDE SEQUENCE</scope>
    <source>
        <strain evidence="1">ATCC 200398</strain>
    </source>
</reference>
<keyword evidence="2" id="KW-1185">Reference proteome</keyword>
<proteinExistence type="predicted"/>
<organism evidence="1 2">
    <name type="scientific">Lindgomyces ingoldianus</name>
    <dbReference type="NCBI Taxonomy" id="673940"/>
    <lineage>
        <taxon>Eukaryota</taxon>
        <taxon>Fungi</taxon>
        <taxon>Dikarya</taxon>
        <taxon>Ascomycota</taxon>
        <taxon>Pezizomycotina</taxon>
        <taxon>Dothideomycetes</taxon>
        <taxon>Pleosporomycetidae</taxon>
        <taxon>Pleosporales</taxon>
        <taxon>Lindgomycetaceae</taxon>
        <taxon>Lindgomyces</taxon>
    </lineage>
</organism>
<evidence type="ECO:0000313" key="1">
    <source>
        <dbReference type="EMBL" id="KAF2477113.1"/>
    </source>
</evidence>
<sequence length="883" mass="100090">MATTVEQSQRLDDLHSQWSDFQILFDPNLPDLPLESQWFDASVFQPDFTGGFQTVQNMDGILHDGIFDPHISGNALPEAVTMEDNSMDVHLSGGLDAGQVTEPTSLAWTGSNVVISTTLEQANNQAESSATAQKRRAPQPRIPEHTRKILETYYSQNTYPAAWEVELIARETELEVKRVRNWFSNARARRPVEVEDEHIHPKSDQISHQLRAPLSKESLEKLEQQPHPEQQRPIEKWVNSSLRSEPASVAAIESAVERRRLTSPPLSLLNPPRGKASRKRSASNISRPASVVSARNSSAGSAKTRRTSYTTSSKGSHTSSYSRGSRRGRKRFSLLPAGHNAKLLNKKQEAVSGNFVCLEPKSRDRKQSYFCTFCFQRFKNHYEWARHEESVHVPQETWVCCSKGFWYQNCSFGGAHLPGGSAYYRDNDCHKERACRSKPEESRTFYRRDQFIRHIHDVHYAKRKHPDPLLGCSKGSTSGCAALVKQWRRAAPPLHEHDPALHCGFCGVWFLDWEQRRSHVSGHFKEGNKDVSTWWPGRLPQQLSLVSIPQHSKFKRCRYCRQIFHSSLDHSHTKCEIWSCRFLGSIESLASECGFRPDIPQQNLQSHIAQFFLGQKEFFLTPKRYRSYRECNQDFFQSALDFCWHLRDFHGAVNVSVLENYDILEENFSRTWVPVFEPVEDGPGVDAPDKLAGRLQNPTSAPTSRHFSAHSAVNAVPEVNSRRLTQSLSLSIPKQTSSTKVNQVRRENMHTNLAPTSERTTRLHTHTPSSHSTTLTGRSSDPSMVISDLGGRGPELRLFERLKCYPPRFFHTIFSPLPGLYYLKGSKTSSELDADRLGLVELSNSYIGSLVMTSTLVGMAGSGWAPSMERDDETGLIEFAMED</sequence>
<evidence type="ECO:0000313" key="2">
    <source>
        <dbReference type="Proteomes" id="UP000799755"/>
    </source>
</evidence>
<dbReference type="Proteomes" id="UP000799755">
    <property type="component" value="Unassembled WGS sequence"/>
</dbReference>